<dbReference type="EMBL" id="JAZIBG010000048">
    <property type="protein sequence ID" value="MEF7616654.1"/>
    <property type="molecule type" value="Genomic_DNA"/>
</dbReference>
<keyword evidence="2" id="KW-0472">Membrane</keyword>
<keyword evidence="2" id="KW-0564">Palmitate</keyword>
<protein>
    <submittedName>
        <fullName evidence="4">Efflux transporter outer membrane subunit</fullName>
    </submittedName>
</protein>
<dbReference type="Proteomes" id="UP001336250">
    <property type="component" value="Unassembled WGS sequence"/>
</dbReference>
<gene>
    <name evidence="4" type="ORF">V4F39_22260</name>
</gene>
<keyword evidence="2" id="KW-0449">Lipoprotein</keyword>
<evidence type="ECO:0000313" key="4">
    <source>
        <dbReference type="EMBL" id="MEF7616654.1"/>
    </source>
</evidence>
<dbReference type="PANTHER" id="PTHR30203:SF32">
    <property type="entry name" value="CATION EFFLUX SYSTEM PROTEIN CUSC"/>
    <property type="match status" value="1"/>
</dbReference>
<dbReference type="Gene3D" id="2.20.200.10">
    <property type="entry name" value="Outer membrane efflux proteins (OEP)"/>
    <property type="match status" value="1"/>
</dbReference>
<keyword evidence="2" id="KW-0812">Transmembrane</keyword>
<dbReference type="PANTHER" id="PTHR30203">
    <property type="entry name" value="OUTER MEMBRANE CATION EFFLUX PROTEIN"/>
    <property type="match status" value="1"/>
</dbReference>
<keyword evidence="5" id="KW-1185">Reference proteome</keyword>
<name>A0AAW9QML0_9BURK</name>
<dbReference type="InterPro" id="IPR010131">
    <property type="entry name" value="MdtP/NodT-like"/>
</dbReference>
<dbReference type="GO" id="GO:0005886">
    <property type="term" value="C:plasma membrane"/>
    <property type="evidence" value="ECO:0007669"/>
    <property type="project" value="UniProtKB-SubCell"/>
</dbReference>
<comment type="subcellular location">
    <subcellularLocation>
        <location evidence="2">Cell membrane</location>
        <topology evidence="2">Lipid-anchor</topology>
    </subcellularLocation>
</comment>
<feature type="compositionally biased region" description="Pro residues" evidence="3">
    <location>
        <begin position="484"/>
        <end position="498"/>
    </location>
</feature>
<dbReference type="AlphaFoldDB" id="A0AAW9QML0"/>
<evidence type="ECO:0000256" key="1">
    <source>
        <dbReference type="ARBA" id="ARBA00007613"/>
    </source>
</evidence>
<dbReference type="Gene3D" id="1.20.1600.10">
    <property type="entry name" value="Outer membrane efflux proteins (OEP)"/>
    <property type="match status" value="1"/>
</dbReference>
<comment type="caution">
    <text evidence="4">The sequence shown here is derived from an EMBL/GenBank/DDBJ whole genome shotgun (WGS) entry which is preliminary data.</text>
</comment>
<dbReference type="NCBIfam" id="TIGR01845">
    <property type="entry name" value="outer_NodT"/>
    <property type="match status" value="1"/>
</dbReference>
<evidence type="ECO:0000256" key="2">
    <source>
        <dbReference type="RuleBase" id="RU362097"/>
    </source>
</evidence>
<dbReference type="InterPro" id="IPR003423">
    <property type="entry name" value="OMP_efflux"/>
</dbReference>
<keyword evidence="2" id="KW-1134">Transmembrane beta strand</keyword>
<organism evidence="4 5">
    <name type="scientific">Aquincola agrisoli</name>
    <dbReference type="NCBI Taxonomy" id="3119538"/>
    <lineage>
        <taxon>Bacteria</taxon>
        <taxon>Pseudomonadati</taxon>
        <taxon>Pseudomonadota</taxon>
        <taxon>Betaproteobacteria</taxon>
        <taxon>Burkholderiales</taxon>
        <taxon>Sphaerotilaceae</taxon>
        <taxon>Aquincola</taxon>
    </lineage>
</organism>
<dbReference type="SUPFAM" id="SSF56954">
    <property type="entry name" value="Outer membrane efflux proteins (OEP)"/>
    <property type="match status" value="1"/>
</dbReference>
<dbReference type="PROSITE" id="PS51257">
    <property type="entry name" value="PROKAR_LIPOPROTEIN"/>
    <property type="match status" value="1"/>
</dbReference>
<evidence type="ECO:0000313" key="5">
    <source>
        <dbReference type="Proteomes" id="UP001336250"/>
    </source>
</evidence>
<reference evidence="4 5" key="1">
    <citation type="submission" date="2024-02" db="EMBL/GenBank/DDBJ databases">
        <title>Genome sequence of Aquincola sp. MAHUQ-54.</title>
        <authorList>
            <person name="Huq M.A."/>
        </authorList>
    </citation>
    <scope>NUCLEOTIDE SEQUENCE [LARGE SCALE GENOMIC DNA]</scope>
    <source>
        <strain evidence="4 5">MAHUQ-54</strain>
    </source>
</reference>
<sequence length="498" mass="52116">MTPTPRASTAWSEPTQVPGLAALALAMLAGCASVAPPPVVPPLPVPAAYPEAAPAAAGAADAAGLAWRQAFGDAQLQRLVVLALANNRDLRRAVLRVQEARTAYGLQRADALPALAVSAEASRARLPGDLNASGRPVTAGEYRAGLGLAAWELDFWGRVRSLQAAALERYLASDAARRALTMVLVTQVAQGYLVLRELDERVALAGQTVRSRDESLRIFRRRFEVGAVSRLELAQVQTLATQARALAAQLAQARAAQAHALALLVGAPIELPADGSRLDDASTVPPLRAGLPSDLLQDRPDIVAAEHRLRAAQADIGAARAAFFPRITLTGSVGTASAALDGLFASGSRAWAFAPSVLLPVFDGGRRQAGLDLAALRRDLAVADYETAVQTAFREVADALSAQRWLGEQLLAEREALASQAERARLAQLRYDAGSATFLEVLDAQRDLLAAGQQLVQTQRALLSARVALYAALGGGSREVAATDPPPGPPAASAHAPP</sequence>
<feature type="region of interest" description="Disordered" evidence="3">
    <location>
        <begin position="478"/>
        <end position="498"/>
    </location>
</feature>
<proteinExistence type="inferred from homology"/>
<accession>A0AAW9QML0</accession>
<comment type="similarity">
    <text evidence="1 2">Belongs to the outer membrane factor (OMF) (TC 1.B.17) family.</text>
</comment>
<evidence type="ECO:0000256" key="3">
    <source>
        <dbReference type="SAM" id="MobiDB-lite"/>
    </source>
</evidence>
<dbReference type="Pfam" id="PF02321">
    <property type="entry name" value="OEP"/>
    <property type="match status" value="2"/>
</dbReference>
<dbReference type="GO" id="GO:0015562">
    <property type="term" value="F:efflux transmembrane transporter activity"/>
    <property type="evidence" value="ECO:0007669"/>
    <property type="project" value="InterPro"/>
</dbReference>
<dbReference type="RefSeq" id="WP_332292203.1">
    <property type="nucleotide sequence ID" value="NZ_JAZIBG010000048.1"/>
</dbReference>